<accession>A0A3B0Y3G8</accession>
<proteinExistence type="predicted"/>
<dbReference type="SUPFAM" id="SSF50814">
    <property type="entry name" value="Lipocalins"/>
    <property type="match status" value="1"/>
</dbReference>
<dbReference type="Pfam" id="PF08768">
    <property type="entry name" value="THAP4_heme-bd"/>
    <property type="match status" value="1"/>
</dbReference>
<sequence length="165" mass="18283">MNSVIDGVDYGPLAQLLGKWVGNKGKDNAPDADANPDKTDFTDEIVFTVSGPAENAEEQELVSIKYHHVVRKRDNGLIFHDQIGHWIYEPATQNIIHSLSIPRAVCILAGGKYKESNGESIFNVEAKQGSETFGIMQSPFMMGKAKTTAFHMNLSVKNNELKYNE</sequence>
<protein>
    <recommendedName>
        <fullName evidence="1">THAP4-like heme-binding domain-containing protein</fullName>
    </recommendedName>
</protein>
<feature type="non-terminal residue" evidence="2">
    <location>
        <position position="165"/>
    </location>
</feature>
<feature type="domain" description="THAP4-like heme-binding" evidence="1">
    <location>
        <begin position="10"/>
        <end position="164"/>
    </location>
</feature>
<evidence type="ECO:0000313" key="2">
    <source>
        <dbReference type="EMBL" id="VAW63034.1"/>
    </source>
</evidence>
<dbReference type="AlphaFoldDB" id="A0A3B0Y3G8"/>
<dbReference type="InterPro" id="IPR014878">
    <property type="entry name" value="THAP4-like_heme-bd"/>
</dbReference>
<dbReference type="Gene3D" id="2.40.128.20">
    <property type="match status" value="1"/>
</dbReference>
<name>A0A3B0Y3G8_9ZZZZ</name>
<organism evidence="2">
    <name type="scientific">hydrothermal vent metagenome</name>
    <dbReference type="NCBI Taxonomy" id="652676"/>
    <lineage>
        <taxon>unclassified sequences</taxon>
        <taxon>metagenomes</taxon>
        <taxon>ecological metagenomes</taxon>
    </lineage>
</organism>
<evidence type="ECO:0000259" key="1">
    <source>
        <dbReference type="Pfam" id="PF08768"/>
    </source>
</evidence>
<dbReference type="EMBL" id="UOFH01000236">
    <property type="protein sequence ID" value="VAW63034.1"/>
    <property type="molecule type" value="Genomic_DNA"/>
</dbReference>
<dbReference type="InterPro" id="IPR012674">
    <property type="entry name" value="Calycin"/>
</dbReference>
<gene>
    <name evidence="2" type="ORF">MNBD_GAMMA08-404</name>
</gene>
<reference evidence="2" key="1">
    <citation type="submission" date="2018-06" db="EMBL/GenBank/DDBJ databases">
        <authorList>
            <person name="Zhirakovskaya E."/>
        </authorList>
    </citation>
    <scope>NUCLEOTIDE SEQUENCE</scope>
</reference>